<evidence type="ECO:0000313" key="6">
    <source>
        <dbReference type="Proteomes" id="UP000251205"/>
    </source>
</evidence>
<evidence type="ECO:0000256" key="1">
    <source>
        <dbReference type="ARBA" id="ARBA00022603"/>
    </source>
</evidence>
<proteinExistence type="inferred from homology"/>
<name>A0A329YHW0_RHITR</name>
<dbReference type="SUPFAM" id="SSF110849">
    <property type="entry name" value="ParB/Sulfiredoxin"/>
    <property type="match status" value="1"/>
</dbReference>
<dbReference type="AlphaFoldDB" id="A0A329YHW0"/>
<keyword evidence="3" id="KW-0949">S-adenosyl-L-methionine</keyword>
<evidence type="ECO:0000256" key="4">
    <source>
        <dbReference type="PROSITE-ProRule" id="PRU00489"/>
    </source>
</evidence>
<comment type="similarity">
    <text evidence="4">Belongs to the MT-A70-like family.</text>
</comment>
<reference evidence="5 6" key="1">
    <citation type="submission" date="2018-06" db="EMBL/GenBank/DDBJ databases">
        <title>Whole Genome Sequence of an efficient microsymbiont, Rhizobium tropici.</title>
        <authorList>
            <person name="Srinivasan R."/>
            <person name="Singh H.V."/>
            <person name="Srivastava R."/>
            <person name="Kumari B."/>
            <person name="Radhakrishna A."/>
        </authorList>
    </citation>
    <scope>NUCLEOTIDE SEQUENCE [LARGE SCALE GENOMIC DNA]</scope>
    <source>
        <strain evidence="5 6">IGFRI Rhizo-19</strain>
    </source>
</reference>
<dbReference type="PROSITE" id="PS51143">
    <property type="entry name" value="MT_A70"/>
    <property type="match status" value="1"/>
</dbReference>
<evidence type="ECO:0000256" key="2">
    <source>
        <dbReference type="ARBA" id="ARBA00022679"/>
    </source>
</evidence>
<dbReference type="EMBL" id="QMKK01000022">
    <property type="protein sequence ID" value="RAX42598.1"/>
    <property type="molecule type" value="Genomic_DNA"/>
</dbReference>
<dbReference type="InterPro" id="IPR036086">
    <property type="entry name" value="ParB/Sulfiredoxin_sf"/>
</dbReference>
<dbReference type="Pfam" id="PF05063">
    <property type="entry name" value="MT-A70"/>
    <property type="match status" value="1"/>
</dbReference>
<dbReference type="InterPro" id="IPR007757">
    <property type="entry name" value="MT-A70-like"/>
</dbReference>
<keyword evidence="2" id="KW-0808">Transferase</keyword>
<organism evidence="5 6">
    <name type="scientific">Rhizobium tropici</name>
    <dbReference type="NCBI Taxonomy" id="398"/>
    <lineage>
        <taxon>Bacteria</taxon>
        <taxon>Pseudomonadati</taxon>
        <taxon>Pseudomonadota</taxon>
        <taxon>Alphaproteobacteria</taxon>
        <taxon>Hyphomicrobiales</taxon>
        <taxon>Rhizobiaceae</taxon>
        <taxon>Rhizobium/Agrobacterium group</taxon>
        <taxon>Rhizobium</taxon>
    </lineage>
</organism>
<dbReference type="Proteomes" id="UP000251205">
    <property type="component" value="Unassembled WGS sequence"/>
</dbReference>
<dbReference type="OrthoDB" id="9800596at2"/>
<comment type="caution">
    <text evidence="5">The sequence shown here is derived from an EMBL/GenBank/DDBJ whole genome shotgun (WGS) entry which is preliminary data.</text>
</comment>
<sequence length="387" mass="43454">MPPLSPEDYAALEADIVKNGVLVPVEYDEHGNILDGHNRVAICESLGLVDWPRFVRKGLSEDEKRAHARSLNLARRHLSSAQKRDLIESQLRETPSLSSRAIAERLKVDHKTVSSARDRMAATGEIPQLEKTVGADGRERRKPIRTMFMPEKANIPELKRVSKEIRASEQRERHAVRSDLATQIAARQDASPWWRLAGANGGKAYPVIYADPPHRFETYSAITGGEKSADNHYPTMSLDDILALGCPAASISALFLWVTDLGNGIRIMQSWGFVFKSFWAWKKIYPGEQTGTGYWSFDNCELLLIGTRGDFPAPLQGTQPIKCTDHPVGRHSQKPAWFAEQIDRLYPDMPKLEMFQRRESLAEGDIRLAGQWDFWGNQAGRPEGEAA</sequence>
<evidence type="ECO:0000313" key="5">
    <source>
        <dbReference type="EMBL" id="RAX42598.1"/>
    </source>
</evidence>
<dbReference type="PANTHER" id="PTHR12829:SF7">
    <property type="entry name" value="N6-ADENOSINE-METHYLTRANSFERASE CATALYTIC SUBUNIT"/>
    <property type="match status" value="1"/>
</dbReference>
<dbReference type="GO" id="GO:0032259">
    <property type="term" value="P:methylation"/>
    <property type="evidence" value="ECO:0007669"/>
    <property type="project" value="UniProtKB-KW"/>
</dbReference>
<dbReference type="GO" id="GO:0008173">
    <property type="term" value="F:RNA methyltransferase activity"/>
    <property type="evidence" value="ECO:0007669"/>
    <property type="project" value="UniProtKB-ARBA"/>
</dbReference>
<gene>
    <name evidence="5" type="ORF">DQ393_06170</name>
</gene>
<accession>A0A329YHW0</accession>
<dbReference type="PANTHER" id="PTHR12829">
    <property type="entry name" value="N6-ADENOSINE-METHYLTRANSFERASE"/>
    <property type="match status" value="1"/>
</dbReference>
<protein>
    <submittedName>
        <fullName evidence="5">S-adenosylmethionine-binding protein</fullName>
    </submittedName>
</protein>
<evidence type="ECO:0000256" key="3">
    <source>
        <dbReference type="ARBA" id="ARBA00022691"/>
    </source>
</evidence>
<dbReference type="GO" id="GO:0008757">
    <property type="term" value="F:S-adenosylmethionine-dependent methyltransferase activity"/>
    <property type="evidence" value="ECO:0007669"/>
    <property type="project" value="UniProtKB-ARBA"/>
</dbReference>
<keyword evidence="1" id="KW-0489">Methyltransferase</keyword>